<evidence type="ECO:0000313" key="3">
    <source>
        <dbReference type="EMBL" id="CDM61462.1"/>
    </source>
</evidence>
<accession>W6RK28</accession>
<dbReference type="AlphaFoldDB" id="W6RK28"/>
<dbReference type="HOGENOM" id="CLU_112092_0_0_5"/>
<dbReference type="Proteomes" id="UP000019443">
    <property type="component" value="Plasmid pLPU83d"/>
</dbReference>
<evidence type="ECO:0000313" key="4">
    <source>
        <dbReference type="Proteomes" id="UP000019443"/>
    </source>
</evidence>
<feature type="domain" description="GXWXG" evidence="1">
    <location>
        <begin position="12"/>
        <end position="66"/>
    </location>
</feature>
<proteinExistence type="predicted"/>
<sequence length="173" mass="19813">MSTDLQEARTKWFRSLEPVPLDDMIGLWRGVGIPSGHPLDGVLENLDWFGKRIRPDLRADALLFRWSGGRLVAIEPAFFPIRQAIRFASLGRTSIARNWFSYLHRAFRARGTTASLELRTLDGVETAAMVYDRQPIVDYLRLIADEEVGGMMCVEGEARRYFFRLRRVEPSAP</sequence>
<dbReference type="InterPro" id="IPR025568">
    <property type="entry name" value="DUF4334"/>
</dbReference>
<gene>
    <name evidence="3" type="ORF">LPU83_pLPU83d_0091</name>
</gene>
<name>W6RK28_9HYPH</name>
<dbReference type="EMBL" id="HG916855">
    <property type="protein sequence ID" value="CDM61462.1"/>
    <property type="molecule type" value="Genomic_DNA"/>
</dbReference>
<dbReference type="Pfam" id="PF14232">
    <property type="entry name" value="DUF4334"/>
    <property type="match status" value="1"/>
</dbReference>
<dbReference type="PATRIC" id="fig|348824.6.peg.5680"/>
<dbReference type="InterPro" id="IPR025951">
    <property type="entry name" value="GXWXG_dom"/>
</dbReference>
<organism evidence="3 4">
    <name type="scientific">Rhizobium favelukesii</name>
    <dbReference type="NCBI Taxonomy" id="348824"/>
    <lineage>
        <taxon>Bacteria</taxon>
        <taxon>Pseudomonadati</taxon>
        <taxon>Pseudomonadota</taxon>
        <taxon>Alphaproteobacteria</taxon>
        <taxon>Hyphomicrobiales</taxon>
        <taxon>Rhizobiaceae</taxon>
        <taxon>Rhizobium/Agrobacterium group</taxon>
        <taxon>Rhizobium</taxon>
    </lineage>
</organism>
<dbReference type="Pfam" id="PF14231">
    <property type="entry name" value="GXWXG"/>
    <property type="match status" value="1"/>
</dbReference>
<dbReference type="Gene3D" id="2.40.128.580">
    <property type="entry name" value="GXWXG domain"/>
    <property type="match status" value="1"/>
</dbReference>
<keyword evidence="3" id="KW-0614">Plasmid</keyword>
<feature type="domain" description="DUF4334" evidence="2">
    <location>
        <begin position="113"/>
        <end position="167"/>
    </location>
</feature>
<protein>
    <recommendedName>
        <fullName evidence="5">DUF4334 domain-containing protein</fullName>
    </recommendedName>
</protein>
<dbReference type="RefSeq" id="WP_024314347.1">
    <property type="nucleotide sequence ID" value="NZ_ATTO01000011.1"/>
</dbReference>
<reference evidence="3" key="1">
    <citation type="submission" date="2013-11" db="EMBL/GenBank/DDBJ databases">
        <title>Draft genome sequence of the broad-host-range Rhizobium sp. LPU83 strain, a member of the low-genetic diversity Oregon-like Rhizobium sp. group.</title>
        <authorList>
            <person name="Wibberg D."/>
            <person name="Puehler A."/>
            <person name="Schlueter A."/>
        </authorList>
    </citation>
    <scope>NUCLEOTIDE SEQUENCE [LARGE SCALE GENOMIC DNA]</scope>
    <source>
        <strain evidence="3">LPU83</strain>
        <plasmid evidence="3">pLPU83d</plasmid>
    </source>
</reference>
<evidence type="ECO:0008006" key="5">
    <source>
        <dbReference type="Google" id="ProtNLM"/>
    </source>
</evidence>
<dbReference type="KEGG" id="rhl:LPU83_pLPU83d_0091"/>
<keyword evidence="4" id="KW-1185">Reference proteome</keyword>
<evidence type="ECO:0000259" key="1">
    <source>
        <dbReference type="Pfam" id="PF14231"/>
    </source>
</evidence>
<evidence type="ECO:0000259" key="2">
    <source>
        <dbReference type="Pfam" id="PF14232"/>
    </source>
</evidence>
<geneLocation type="plasmid" evidence="3 4">
    <name>pLPU83d</name>
</geneLocation>